<feature type="region of interest" description="Disordered" evidence="12">
    <location>
        <begin position="125"/>
        <end position="189"/>
    </location>
</feature>
<dbReference type="GeneTree" id="ENSGT00940000154332"/>
<dbReference type="InterPro" id="IPR003599">
    <property type="entry name" value="Ig_sub"/>
</dbReference>
<keyword evidence="10" id="KW-0393">Immunoglobulin domain</keyword>
<feature type="domain" description="Ig-like" evidence="13">
    <location>
        <begin position="9"/>
        <end position="121"/>
    </location>
</feature>
<dbReference type="SMART" id="SM00409">
    <property type="entry name" value="IG"/>
    <property type="match status" value="1"/>
</dbReference>
<dbReference type="PANTHER" id="PTHR11860:SF101">
    <property type="entry name" value="CMRF35-LIKE MOLECULE 1"/>
    <property type="match status" value="1"/>
</dbReference>
<dbReference type="InterPro" id="IPR050671">
    <property type="entry name" value="CD300_family_receptors"/>
</dbReference>
<keyword evidence="15" id="KW-1185">Reference proteome</keyword>
<comment type="similarity">
    <text evidence="11">Belongs to the CD300 family.</text>
</comment>
<keyword evidence="3" id="KW-0812">Transmembrane</keyword>
<keyword evidence="6" id="KW-1133">Transmembrane helix</keyword>
<dbReference type="InterPro" id="IPR013106">
    <property type="entry name" value="Ig_V-set"/>
</dbReference>
<dbReference type="SUPFAM" id="SSF48726">
    <property type="entry name" value="Immunoglobulin"/>
    <property type="match status" value="1"/>
</dbReference>
<proteinExistence type="inferred from homology"/>
<evidence type="ECO:0000256" key="6">
    <source>
        <dbReference type="ARBA" id="ARBA00022989"/>
    </source>
</evidence>
<dbReference type="CDD" id="cd05716">
    <property type="entry name" value="IgV_pIgR_like"/>
    <property type="match status" value="1"/>
</dbReference>
<keyword evidence="7" id="KW-0472">Membrane</keyword>
<sequence>MGLLQTHLPRISTSSAITGPKAVSGQEQGSLTVQCRYSREWELYLKWWCRGADWGSCTILVRTLGSEQEVKRGRVSIRDNRKNFTFTVTMEKLRLDDADTYWCGIERVGSDLGVPIGVTVDPARVVSEDDSPNMTSHGSNGRCRDGPRAGPSAPRGGPVLRKPEPAGGGQLPLLAEEGLHPALVLRPGQ</sequence>
<evidence type="ECO:0000259" key="13">
    <source>
        <dbReference type="PROSITE" id="PS50835"/>
    </source>
</evidence>
<evidence type="ECO:0000256" key="12">
    <source>
        <dbReference type="SAM" id="MobiDB-lite"/>
    </source>
</evidence>
<evidence type="ECO:0000256" key="8">
    <source>
        <dbReference type="ARBA" id="ARBA00023157"/>
    </source>
</evidence>
<reference evidence="14" key="2">
    <citation type="submission" date="2025-09" db="UniProtKB">
        <authorList>
            <consortium name="Ensembl"/>
        </authorList>
    </citation>
    <scope>IDENTIFICATION</scope>
</reference>
<dbReference type="Pfam" id="PF07686">
    <property type="entry name" value="V-set"/>
    <property type="match status" value="1"/>
</dbReference>
<name>A0A8C3W7M7_9CETA</name>
<protein>
    <recommendedName>
        <fullName evidence="13">Ig-like domain-containing protein</fullName>
    </recommendedName>
</protein>
<evidence type="ECO:0000256" key="9">
    <source>
        <dbReference type="ARBA" id="ARBA00023170"/>
    </source>
</evidence>
<dbReference type="GO" id="GO:0005886">
    <property type="term" value="C:plasma membrane"/>
    <property type="evidence" value="ECO:0007669"/>
    <property type="project" value="UniProtKB-SubCell"/>
</dbReference>
<dbReference type="InterPro" id="IPR036179">
    <property type="entry name" value="Ig-like_dom_sf"/>
</dbReference>
<organism evidence="14 15">
    <name type="scientific">Catagonus wagneri</name>
    <name type="common">Chacoan peccary</name>
    <dbReference type="NCBI Taxonomy" id="51154"/>
    <lineage>
        <taxon>Eukaryota</taxon>
        <taxon>Metazoa</taxon>
        <taxon>Chordata</taxon>
        <taxon>Craniata</taxon>
        <taxon>Vertebrata</taxon>
        <taxon>Euteleostomi</taxon>
        <taxon>Mammalia</taxon>
        <taxon>Eutheria</taxon>
        <taxon>Laurasiatheria</taxon>
        <taxon>Artiodactyla</taxon>
        <taxon>Suina</taxon>
        <taxon>Tayassuidae</taxon>
        <taxon>Catagonus</taxon>
    </lineage>
</organism>
<dbReference type="GO" id="GO:0004888">
    <property type="term" value="F:transmembrane signaling receptor activity"/>
    <property type="evidence" value="ECO:0007669"/>
    <property type="project" value="TreeGrafter"/>
</dbReference>
<keyword evidence="5" id="KW-0391">Immunity</keyword>
<dbReference type="Proteomes" id="UP000694540">
    <property type="component" value="Unplaced"/>
</dbReference>
<comment type="subcellular location">
    <subcellularLocation>
        <location evidence="1">Cell membrane</location>
        <topology evidence="1">Single-pass type I membrane protein</topology>
    </subcellularLocation>
</comment>
<evidence type="ECO:0000256" key="2">
    <source>
        <dbReference type="ARBA" id="ARBA00022475"/>
    </source>
</evidence>
<keyword evidence="2" id="KW-1003">Cell membrane</keyword>
<dbReference type="AlphaFoldDB" id="A0A8C3W7M7"/>
<evidence type="ECO:0000256" key="4">
    <source>
        <dbReference type="ARBA" id="ARBA00022729"/>
    </source>
</evidence>
<accession>A0A8C3W7M7</accession>
<evidence type="ECO:0000256" key="1">
    <source>
        <dbReference type="ARBA" id="ARBA00004251"/>
    </source>
</evidence>
<dbReference type="FunFam" id="2.60.40.10:FF:000370">
    <property type="entry name" value="CMRF35-like molecule 1"/>
    <property type="match status" value="1"/>
</dbReference>
<keyword evidence="4" id="KW-0732">Signal</keyword>
<evidence type="ECO:0000313" key="14">
    <source>
        <dbReference type="Ensembl" id="ENSCWAP00000012578.1"/>
    </source>
</evidence>
<evidence type="ECO:0000256" key="5">
    <source>
        <dbReference type="ARBA" id="ARBA00022859"/>
    </source>
</evidence>
<evidence type="ECO:0000313" key="15">
    <source>
        <dbReference type="Proteomes" id="UP000694540"/>
    </source>
</evidence>
<feature type="compositionally biased region" description="Low complexity" evidence="12">
    <location>
        <begin position="148"/>
        <end position="158"/>
    </location>
</feature>
<keyword evidence="8" id="KW-1015">Disulfide bond</keyword>
<evidence type="ECO:0000256" key="7">
    <source>
        <dbReference type="ARBA" id="ARBA00023136"/>
    </source>
</evidence>
<dbReference type="Gene3D" id="2.60.40.10">
    <property type="entry name" value="Immunoglobulins"/>
    <property type="match status" value="1"/>
</dbReference>
<reference evidence="14" key="1">
    <citation type="submission" date="2025-08" db="UniProtKB">
        <authorList>
            <consortium name="Ensembl"/>
        </authorList>
    </citation>
    <scope>IDENTIFICATION</scope>
</reference>
<evidence type="ECO:0000256" key="11">
    <source>
        <dbReference type="ARBA" id="ARBA00043958"/>
    </source>
</evidence>
<evidence type="ECO:0000256" key="3">
    <source>
        <dbReference type="ARBA" id="ARBA00022692"/>
    </source>
</evidence>
<dbReference type="GO" id="GO:0002376">
    <property type="term" value="P:immune system process"/>
    <property type="evidence" value="ECO:0007669"/>
    <property type="project" value="UniProtKB-KW"/>
</dbReference>
<dbReference type="InterPro" id="IPR013783">
    <property type="entry name" value="Ig-like_fold"/>
</dbReference>
<keyword evidence="9" id="KW-0675">Receptor</keyword>
<evidence type="ECO:0000256" key="10">
    <source>
        <dbReference type="ARBA" id="ARBA00023319"/>
    </source>
</evidence>
<dbReference type="Ensembl" id="ENSCWAT00000013666.1">
    <property type="protein sequence ID" value="ENSCWAP00000012578.1"/>
    <property type="gene ID" value="ENSCWAG00000009808.1"/>
</dbReference>
<dbReference type="InterPro" id="IPR007110">
    <property type="entry name" value="Ig-like_dom"/>
</dbReference>
<dbReference type="PANTHER" id="PTHR11860">
    <property type="entry name" value="POLYMERIC-IMMUNOGLOBULIN RECEPTOR"/>
    <property type="match status" value="1"/>
</dbReference>
<dbReference type="PROSITE" id="PS50835">
    <property type="entry name" value="IG_LIKE"/>
    <property type="match status" value="1"/>
</dbReference>